<reference evidence="2 3" key="1">
    <citation type="submission" date="2023-01" db="EMBL/GenBank/DDBJ databases">
        <title>Analysis of 21 Apiospora genomes using comparative genomics revels a genus with tremendous synthesis potential of carbohydrate active enzymes and secondary metabolites.</title>
        <authorList>
            <person name="Sorensen T."/>
        </authorList>
    </citation>
    <scope>NUCLEOTIDE SEQUENCE [LARGE SCALE GENOMIC DNA]</scope>
    <source>
        <strain evidence="2 3">CBS 33761</strain>
    </source>
</reference>
<keyword evidence="3" id="KW-1185">Reference proteome</keyword>
<proteinExistence type="predicted"/>
<comment type="caution">
    <text evidence="2">The sequence shown here is derived from an EMBL/GenBank/DDBJ whole genome shotgun (WGS) entry which is preliminary data.</text>
</comment>
<feature type="transmembrane region" description="Helical" evidence="1">
    <location>
        <begin position="212"/>
        <end position="235"/>
    </location>
</feature>
<feature type="transmembrane region" description="Helical" evidence="1">
    <location>
        <begin position="14"/>
        <end position="36"/>
    </location>
</feature>
<name>A0ABR1RYX4_9PEZI</name>
<gene>
    <name evidence="2" type="ORF">PG993_013454</name>
</gene>
<feature type="transmembrane region" description="Helical" evidence="1">
    <location>
        <begin position="281"/>
        <end position="298"/>
    </location>
</feature>
<dbReference type="EMBL" id="JAQQWK010000012">
    <property type="protein sequence ID" value="KAK8022687.1"/>
    <property type="molecule type" value="Genomic_DNA"/>
</dbReference>
<evidence type="ECO:0000256" key="1">
    <source>
        <dbReference type="SAM" id="Phobius"/>
    </source>
</evidence>
<dbReference type="Proteomes" id="UP001444661">
    <property type="component" value="Unassembled WGS sequence"/>
</dbReference>
<feature type="transmembrane region" description="Helical" evidence="1">
    <location>
        <begin position="42"/>
        <end position="62"/>
    </location>
</feature>
<feature type="transmembrane region" description="Helical" evidence="1">
    <location>
        <begin position="319"/>
        <end position="343"/>
    </location>
</feature>
<evidence type="ECO:0000313" key="3">
    <source>
        <dbReference type="Proteomes" id="UP001444661"/>
    </source>
</evidence>
<evidence type="ECO:0000313" key="2">
    <source>
        <dbReference type="EMBL" id="KAK8022687.1"/>
    </source>
</evidence>
<accession>A0ABR1RYX4</accession>
<feature type="transmembrane region" description="Helical" evidence="1">
    <location>
        <begin position="109"/>
        <end position="131"/>
    </location>
</feature>
<protein>
    <submittedName>
        <fullName evidence="2">Uncharacterized protein</fullName>
    </submittedName>
</protein>
<keyword evidence="1" id="KW-0812">Transmembrane</keyword>
<keyword evidence="1" id="KW-0472">Membrane</keyword>
<feature type="transmembrane region" description="Helical" evidence="1">
    <location>
        <begin position="242"/>
        <end position="261"/>
    </location>
</feature>
<keyword evidence="1" id="KW-1133">Transmembrane helix</keyword>
<sequence length="435" mass="47773">MENDEQQELSWQSAFWAVVAIALCAATEPSGSILGMPREWGFALKCSPVMCLFNALEALLCIRIERHGSRWRLMVRFAKYTDASLPRRQETTADQHATGRLDANAAVRLVSFILGPLLQAVKLFACSGILYTKLLAGCYLLSFLCDELALNFIWLSSTEGHRDATPSSLVASVLSMLGQQPRSQEGEQPAAITPDQPPTSELPDLLPLPAQVAADISITAISWFMCSLVFILLFVEPNLADWIRAICMVFLVPIGGIGVAVKRFWRNGFTLRAAKDLGFKYWMFVTAWALFGANIEKGPGIVSMESSSRRLYAAGTPFLAGYAHGVGTLIIAVGIGMAGLRYIDAWGAANLSPAPAEMVSQRLYPTFLFAVPYGMVRDATGLEIWNPAGPKPSRVWGTFFPGFWCLLHFLTALLFYYSMFDSSKTVKPGWTELLG</sequence>
<feature type="transmembrane region" description="Helical" evidence="1">
    <location>
        <begin position="395"/>
        <end position="417"/>
    </location>
</feature>
<organism evidence="2 3">
    <name type="scientific">Apiospora rasikravindrae</name>
    <dbReference type="NCBI Taxonomy" id="990691"/>
    <lineage>
        <taxon>Eukaryota</taxon>
        <taxon>Fungi</taxon>
        <taxon>Dikarya</taxon>
        <taxon>Ascomycota</taxon>
        <taxon>Pezizomycotina</taxon>
        <taxon>Sordariomycetes</taxon>
        <taxon>Xylariomycetidae</taxon>
        <taxon>Amphisphaeriales</taxon>
        <taxon>Apiosporaceae</taxon>
        <taxon>Apiospora</taxon>
    </lineage>
</organism>